<proteinExistence type="predicted"/>
<organism evidence="4 5">
    <name type="scientific">Actinocorallia aurantiaca</name>
    <dbReference type="NCBI Taxonomy" id="46204"/>
    <lineage>
        <taxon>Bacteria</taxon>
        <taxon>Bacillati</taxon>
        <taxon>Actinomycetota</taxon>
        <taxon>Actinomycetes</taxon>
        <taxon>Streptosporangiales</taxon>
        <taxon>Thermomonosporaceae</taxon>
        <taxon>Actinocorallia</taxon>
    </lineage>
</organism>
<dbReference type="InterPro" id="IPR038416">
    <property type="entry name" value="Ribosom_S30AE_C_sf"/>
</dbReference>
<evidence type="ECO:0000256" key="1">
    <source>
        <dbReference type="ARBA" id="ARBA00022845"/>
    </source>
</evidence>
<evidence type="ECO:0000256" key="2">
    <source>
        <dbReference type="SAM" id="MobiDB-lite"/>
    </source>
</evidence>
<dbReference type="Proteomes" id="UP001501842">
    <property type="component" value="Unassembled WGS sequence"/>
</dbReference>
<keyword evidence="1" id="KW-0810">Translation regulation</keyword>
<name>A0ABN3UNC4_9ACTN</name>
<feature type="domain" description="Sigma 54 modulation/S30EA ribosomal protein C-terminal" evidence="3">
    <location>
        <begin position="131"/>
        <end position="181"/>
    </location>
</feature>
<evidence type="ECO:0000259" key="3">
    <source>
        <dbReference type="Pfam" id="PF16321"/>
    </source>
</evidence>
<keyword evidence="5" id="KW-1185">Reference proteome</keyword>
<protein>
    <submittedName>
        <fullName evidence="4">HPF/RaiA family ribosome-associated protein</fullName>
    </submittedName>
</protein>
<dbReference type="PANTHER" id="PTHR33231:SF1">
    <property type="entry name" value="30S RIBOSOMAL PROTEIN"/>
    <property type="match status" value="1"/>
</dbReference>
<dbReference type="SUPFAM" id="SSF69754">
    <property type="entry name" value="Ribosome binding protein Y (YfiA homologue)"/>
    <property type="match status" value="1"/>
</dbReference>
<evidence type="ECO:0000313" key="4">
    <source>
        <dbReference type="EMBL" id="GAA2735412.1"/>
    </source>
</evidence>
<dbReference type="Gene3D" id="3.30.505.50">
    <property type="entry name" value="Sigma 54 modulation/S30EA ribosomal protein, C-terminal domain"/>
    <property type="match status" value="2"/>
</dbReference>
<comment type="caution">
    <text evidence="4">The sequence shown here is derived from an EMBL/GenBank/DDBJ whole genome shotgun (WGS) entry which is preliminary data.</text>
</comment>
<dbReference type="InterPro" id="IPR003489">
    <property type="entry name" value="RHF/RaiA"/>
</dbReference>
<evidence type="ECO:0000313" key="5">
    <source>
        <dbReference type="Proteomes" id="UP001501842"/>
    </source>
</evidence>
<dbReference type="Pfam" id="PF02482">
    <property type="entry name" value="Ribosomal_S30AE"/>
    <property type="match status" value="1"/>
</dbReference>
<accession>A0ABN3UNC4</accession>
<dbReference type="Pfam" id="PF16321">
    <property type="entry name" value="Ribosom_S30AE_C"/>
    <property type="match status" value="2"/>
</dbReference>
<dbReference type="InterPro" id="IPR032528">
    <property type="entry name" value="Ribosom_S30AE_C"/>
</dbReference>
<feature type="region of interest" description="Disordered" evidence="2">
    <location>
        <begin position="1"/>
        <end position="20"/>
    </location>
</feature>
<gene>
    <name evidence="4" type="ORF">GCM10010439_60180</name>
</gene>
<feature type="compositionally biased region" description="Basic and acidic residues" evidence="2">
    <location>
        <begin position="109"/>
        <end position="121"/>
    </location>
</feature>
<dbReference type="Gene3D" id="3.30.160.100">
    <property type="entry name" value="Ribosome hibernation promotion factor-like"/>
    <property type="match status" value="1"/>
</dbReference>
<reference evidence="4 5" key="1">
    <citation type="journal article" date="2019" name="Int. J. Syst. Evol. Microbiol.">
        <title>The Global Catalogue of Microorganisms (GCM) 10K type strain sequencing project: providing services to taxonomists for standard genome sequencing and annotation.</title>
        <authorList>
            <consortium name="The Broad Institute Genomics Platform"/>
            <consortium name="The Broad Institute Genome Sequencing Center for Infectious Disease"/>
            <person name="Wu L."/>
            <person name="Ma J."/>
        </authorList>
    </citation>
    <scope>NUCLEOTIDE SEQUENCE [LARGE SCALE GENOMIC DNA]</scope>
    <source>
        <strain evidence="4 5">JCM 8201</strain>
    </source>
</reference>
<dbReference type="InterPro" id="IPR050574">
    <property type="entry name" value="HPF/YfiA_ribosome-assoc"/>
</dbReference>
<dbReference type="InterPro" id="IPR036567">
    <property type="entry name" value="RHF-like"/>
</dbReference>
<dbReference type="RefSeq" id="WP_344455391.1">
    <property type="nucleotide sequence ID" value="NZ_BAAATZ010000029.1"/>
</dbReference>
<sequence>MTRTVPQVNTQSGGKVPQDLLDRAREKVERLCGRSPEQVLAARVRLSMGSGADRPAVAQANLDVNGRTVRVQTTAATMGEAVDLLEDRLAERLRRVARNWEAVRGGRPQPDEWRHDSEPARRPAYYPRPAEERQVIRHKAYELASATPDEAVFDMEALDYDFHLFTDVATGQDSVVYRHGDAYRMAQIDPRPRKDDLAVDLTVSPHPAPRIGVREAEERLEATGLPFVFFADADTGRGNVLYHRYDGHYGLITPAG</sequence>
<feature type="region of interest" description="Disordered" evidence="2">
    <location>
        <begin position="105"/>
        <end position="125"/>
    </location>
</feature>
<feature type="domain" description="Sigma 54 modulation/S30EA ribosomal protein C-terminal" evidence="3">
    <location>
        <begin position="206"/>
        <end position="251"/>
    </location>
</feature>
<dbReference type="EMBL" id="BAAATZ010000029">
    <property type="protein sequence ID" value="GAA2735412.1"/>
    <property type="molecule type" value="Genomic_DNA"/>
</dbReference>
<dbReference type="PANTHER" id="PTHR33231">
    <property type="entry name" value="30S RIBOSOMAL PROTEIN"/>
    <property type="match status" value="1"/>
</dbReference>
<feature type="compositionally biased region" description="Polar residues" evidence="2">
    <location>
        <begin position="1"/>
        <end position="13"/>
    </location>
</feature>